<dbReference type="InterPro" id="IPR005702">
    <property type="entry name" value="Wzc-like_C"/>
</dbReference>
<gene>
    <name evidence="14" type="ORF">NH26_13730</name>
</gene>
<proteinExistence type="inferred from homology"/>
<dbReference type="PANTHER" id="PTHR32309">
    <property type="entry name" value="TYROSINE-PROTEIN KINASE"/>
    <property type="match status" value="1"/>
</dbReference>
<feature type="domain" description="AAA" evidence="12">
    <location>
        <begin position="601"/>
        <end position="742"/>
    </location>
</feature>
<keyword evidence="11" id="KW-0472">Membrane</keyword>
<accession>A0A1S1Z228</accession>
<dbReference type="STRING" id="915059.NH26_13730"/>
<feature type="domain" description="Tyrosine-protein kinase G-rich" evidence="13">
    <location>
        <begin position="454"/>
        <end position="519"/>
    </location>
</feature>
<evidence type="ECO:0000256" key="5">
    <source>
        <dbReference type="ARBA" id="ARBA00022741"/>
    </source>
</evidence>
<keyword evidence="5" id="KW-0547">Nucleotide-binding</keyword>
<keyword evidence="11" id="KW-0812">Transmembrane</keyword>
<dbReference type="GO" id="GO:0005886">
    <property type="term" value="C:plasma membrane"/>
    <property type="evidence" value="ECO:0007669"/>
    <property type="project" value="TreeGrafter"/>
</dbReference>
<dbReference type="SUPFAM" id="SSF52540">
    <property type="entry name" value="P-loop containing nucleoside triphosphate hydrolases"/>
    <property type="match status" value="1"/>
</dbReference>
<evidence type="ECO:0000256" key="2">
    <source>
        <dbReference type="ARBA" id="ARBA00008883"/>
    </source>
</evidence>
<keyword evidence="11" id="KW-1133">Transmembrane helix</keyword>
<sequence>MSDFEKEWEDLDNNEESSANDIDFDKLEYVVKKNIIWVILLLMLSGIAAYLYIRWTPEIYQAHTLNQVKLTSSSQEFAEKFGIANSSLEEGKLESEMALITSGVMYERITDSLIDLSVDYYSVGDVRDSELFGDGVPFTLTYPSGKQPAFKDIPLFLQFLNGGDQYQVTYKTGDQENTISGKSGEQIILGGQPLIVTPKNKILETNKYSFTFNSKSRIIGFLKANLSVMIYDPRAKTIQISFTARNRKKAEAVLEAINKSYGQLSREGKALVYERALGFLYSQIDITKDSLNNLEKTMRELSFNKDLSSYMEAGPIVGNIQELEKSLNQLKSEKKKYQKLRHFLEADSSIVYIQAYATILTDGSISSSLSELAKLETEALRIKESYTSNTVASNSTLELYKKLRFEVAESIKFAEQFLDDNIKDLQKEISKLRRVFFQNIGGDPDLKKIEKRVSIYTDISDLLTNKLIEVSMAQASTIESSSVIDAPRASAAPIRPKKLIAIAICLAIGIFLSVLLVVINYLLMDKINGLKHLERRTNMPILGLIPKYQKEEMSVSKLVVSQDPKSTMSEAFRSIRTNLDFMISDFLDDDPAIEKEQKTSKVISVTSTISGEGKTFVASNLAGIIAMSDKKVIMVDLDLRKPKVHLAMGGSNVNGASSILVGQNTIEECLQKTDIPSLEYISAGPIPPNPSELILSNNFKRFIKQLKDKYDVIMLDSPPVGLVTDGMIVMRHADNPIYVVRADYSKQSFIDNANNLYKSGKFKNISIVLNSVPDRRSYGGYGYGYGTMTYSSNGYGYGYTYGYDSDLNEEDIAYFDNKKVPFWKKIFKK</sequence>
<keyword evidence="7" id="KW-0067">ATP-binding</keyword>
<evidence type="ECO:0000256" key="10">
    <source>
        <dbReference type="SAM" id="Coils"/>
    </source>
</evidence>
<keyword evidence="10" id="KW-0175">Coiled coil</keyword>
<dbReference type="NCBIfam" id="TIGR01007">
    <property type="entry name" value="eps_fam"/>
    <property type="match status" value="1"/>
</dbReference>
<dbReference type="EC" id="2.7.10.2" evidence="3"/>
<feature type="transmembrane region" description="Helical" evidence="11">
    <location>
        <begin position="499"/>
        <end position="523"/>
    </location>
</feature>
<keyword evidence="6" id="KW-0418">Kinase</keyword>
<dbReference type="Gene3D" id="3.40.50.300">
    <property type="entry name" value="P-loop containing nucleotide triphosphate hydrolases"/>
    <property type="match status" value="1"/>
</dbReference>
<dbReference type="OrthoDB" id="9794577at2"/>
<dbReference type="InterPro" id="IPR050445">
    <property type="entry name" value="Bact_polysacc_biosynth/exp"/>
</dbReference>
<dbReference type="Pfam" id="PF13807">
    <property type="entry name" value="GNVR"/>
    <property type="match status" value="1"/>
</dbReference>
<keyword evidence="8" id="KW-0829">Tyrosine-protein kinase</keyword>
<evidence type="ECO:0000259" key="12">
    <source>
        <dbReference type="Pfam" id="PF13614"/>
    </source>
</evidence>
<dbReference type="InterPro" id="IPR027417">
    <property type="entry name" value="P-loop_NTPase"/>
</dbReference>
<dbReference type="Pfam" id="PF13614">
    <property type="entry name" value="AAA_31"/>
    <property type="match status" value="1"/>
</dbReference>
<dbReference type="GO" id="GO:0005524">
    <property type="term" value="F:ATP binding"/>
    <property type="evidence" value="ECO:0007669"/>
    <property type="project" value="UniProtKB-KW"/>
</dbReference>
<evidence type="ECO:0000256" key="6">
    <source>
        <dbReference type="ARBA" id="ARBA00022777"/>
    </source>
</evidence>
<comment type="catalytic activity">
    <reaction evidence="9">
        <text>L-tyrosyl-[protein] + ATP = O-phospho-L-tyrosyl-[protein] + ADP + H(+)</text>
        <dbReference type="Rhea" id="RHEA:10596"/>
        <dbReference type="Rhea" id="RHEA-COMP:10136"/>
        <dbReference type="Rhea" id="RHEA-COMP:20101"/>
        <dbReference type="ChEBI" id="CHEBI:15378"/>
        <dbReference type="ChEBI" id="CHEBI:30616"/>
        <dbReference type="ChEBI" id="CHEBI:46858"/>
        <dbReference type="ChEBI" id="CHEBI:61978"/>
        <dbReference type="ChEBI" id="CHEBI:456216"/>
        <dbReference type="EC" id="2.7.10.2"/>
    </reaction>
</comment>
<reference evidence="14 15" key="1">
    <citation type="journal article" date="2012" name="Int. J. Syst. Evol. Microbiol.">
        <title>Flammeovirga pacifica sp. nov., isolated from deep-sea sediment.</title>
        <authorList>
            <person name="Xu H."/>
            <person name="Fu Y."/>
            <person name="Yang N."/>
            <person name="Ding Z."/>
            <person name="Lai Q."/>
            <person name="Zeng R."/>
        </authorList>
    </citation>
    <scope>NUCLEOTIDE SEQUENCE [LARGE SCALE GENOMIC DNA]</scope>
    <source>
        <strain evidence="15">DSM 24597 / LMG 26175 / WPAGA1</strain>
    </source>
</reference>
<keyword evidence="15" id="KW-1185">Reference proteome</keyword>
<evidence type="ECO:0000313" key="15">
    <source>
        <dbReference type="Proteomes" id="UP000179797"/>
    </source>
</evidence>
<dbReference type="PANTHER" id="PTHR32309:SF13">
    <property type="entry name" value="FERRIC ENTEROBACTIN TRANSPORT PROTEIN FEPE"/>
    <property type="match status" value="1"/>
</dbReference>
<evidence type="ECO:0000256" key="1">
    <source>
        <dbReference type="ARBA" id="ARBA00007316"/>
    </source>
</evidence>
<name>A0A1S1Z228_FLAPC</name>
<dbReference type="CDD" id="cd05387">
    <property type="entry name" value="BY-kinase"/>
    <property type="match status" value="1"/>
</dbReference>
<comment type="caution">
    <text evidence="14">The sequence shown here is derived from an EMBL/GenBank/DDBJ whole genome shotgun (WGS) entry which is preliminary data.</text>
</comment>
<evidence type="ECO:0000256" key="7">
    <source>
        <dbReference type="ARBA" id="ARBA00022840"/>
    </source>
</evidence>
<evidence type="ECO:0000256" key="4">
    <source>
        <dbReference type="ARBA" id="ARBA00022679"/>
    </source>
</evidence>
<dbReference type="RefSeq" id="WP_044226005.1">
    <property type="nucleotide sequence ID" value="NZ_JRYR02000001.1"/>
</dbReference>
<evidence type="ECO:0000313" key="14">
    <source>
        <dbReference type="EMBL" id="OHX67328.1"/>
    </source>
</evidence>
<organism evidence="14 15">
    <name type="scientific">Flammeovirga pacifica</name>
    <dbReference type="NCBI Taxonomy" id="915059"/>
    <lineage>
        <taxon>Bacteria</taxon>
        <taxon>Pseudomonadati</taxon>
        <taxon>Bacteroidota</taxon>
        <taxon>Cytophagia</taxon>
        <taxon>Cytophagales</taxon>
        <taxon>Flammeovirgaceae</taxon>
        <taxon>Flammeovirga</taxon>
    </lineage>
</organism>
<evidence type="ECO:0000256" key="9">
    <source>
        <dbReference type="ARBA" id="ARBA00051245"/>
    </source>
</evidence>
<protein>
    <recommendedName>
        <fullName evidence="3">non-specific protein-tyrosine kinase</fullName>
        <ecNumber evidence="3">2.7.10.2</ecNumber>
    </recommendedName>
</protein>
<comment type="similarity">
    <text evidence="1">Belongs to the CpsD/CapB family.</text>
</comment>
<dbReference type="Proteomes" id="UP000179797">
    <property type="component" value="Unassembled WGS sequence"/>
</dbReference>
<dbReference type="GO" id="GO:0004715">
    <property type="term" value="F:non-membrane spanning protein tyrosine kinase activity"/>
    <property type="evidence" value="ECO:0007669"/>
    <property type="project" value="UniProtKB-EC"/>
</dbReference>
<evidence type="ECO:0000259" key="13">
    <source>
        <dbReference type="Pfam" id="PF13807"/>
    </source>
</evidence>
<dbReference type="InterPro" id="IPR032807">
    <property type="entry name" value="GNVR"/>
</dbReference>
<dbReference type="InterPro" id="IPR025669">
    <property type="entry name" value="AAA_dom"/>
</dbReference>
<dbReference type="FunFam" id="3.40.50.300:FF:000527">
    <property type="entry name" value="Tyrosine-protein kinase etk"/>
    <property type="match status" value="1"/>
</dbReference>
<dbReference type="AlphaFoldDB" id="A0A1S1Z228"/>
<evidence type="ECO:0000256" key="8">
    <source>
        <dbReference type="ARBA" id="ARBA00023137"/>
    </source>
</evidence>
<feature type="coiled-coil region" evidence="10">
    <location>
        <begin position="320"/>
        <end position="347"/>
    </location>
</feature>
<evidence type="ECO:0000256" key="3">
    <source>
        <dbReference type="ARBA" id="ARBA00011903"/>
    </source>
</evidence>
<dbReference type="EMBL" id="JRYR02000001">
    <property type="protein sequence ID" value="OHX67328.1"/>
    <property type="molecule type" value="Genomic_DNA"/>
</dbReference>
<dbReference type="GO" id="GO:0042802">
    <property type="term" value="F:identical protein binding"/>
    <property type="evidence" value="ECO:0007669"/>
    <property type="project" value="UniProtKB-ARBA"/>
</dbReference>
<feature type="transmembrane region" description="Helical" evidence="11">
    <location>
        <begin position="35"/>
        <end position="53"/>
    </location>
</feature>
<evidence type="ECO:0000256" key="11">
    <source>
        <dbReference type="SAM" id="Phobius"/>
    </source>
</evidence>
<comment type="similarity">
    <text evidence="2">Belongs to the etk/wzc family.</text>
</comment>
<keyword evidence="4" id="KW-0808">Transferase</keyword>